<organism evidence="3 4">
    <name type="scientific">Denticeps clupeoides</name>
    <name type="common">denticle herring</name>
    <dbReference type="NCBI Taxonomy" id="299321"/>
    <lineage>
        <taxon>Eukaryota</taxon>
        <taxon>Metazoa</taxon>
        <taxon>Chordata</taxon>
        <taxon>Craniata</taxon>
        <taxon>Vertebrata</taxon>
        <taxon>Euteleostomi</taxon>
        <taxon>Actinopterygii</taxon>
        <taxon>Neopterygii</taxon>
        <taxon>Teleostei</taxon>
        <taxon>Clupei</taxon>
        <taxon>Clupeiformes</taxon>
        <taxon>Denticipitoidei</taxon>
        <taxon>Denticipitidae</taxon>
        <taxon>Denticeps</taxon>
    </lineage>
</organism>
<dbReference type="SUPFAM" id="SSF49265">
    <property type="entry name" value="Fibronectin type III"/>
    <property type="match status" value="2"/>
</dbReference>
<accession>A0AAY4AS75</accession>
<dbReference type="Pfam" id="PF01108">
    <property type="entry name" value="Tissue_fac"/>
    <property type="match status" value="1"/>
</dbReference>
<dbReference type="InterPro" id="IPR013783">
    <property type="entry name" value="Ig-like_fold"/>
</dbReference>
<dbReference type="PANTHER" id="PTHR20859:SF85">
    <property type="entry name" value="INTERFERON ALPHA_BETA RECEPTOR 1 ISOFORM X1"/>
    <property type="match status" value="1"/>
</dbReference>
<evidence type="ECO:0000259" key="2">
    <source>
        <dbReference type="PROSITE" id="PS50853"/>
    </source>
</evidence>
<dbReference type="AlphaFoldDB" id="A0AAY4AS75"/>
<feature type="transmembrane region" description="Helical" evidence="1">
    <location>
        <begin position="271"/>
        <end position="294"/>
    </location>
</feature>
<keyword evidence="1" id="KW-0812">Transmembrane</keyword>
<dbReference type="InterPro" id="IPR036116">
    <property type="entry name" value="FN3_sf"/>
</dbReference>
<dbReference type="GeneID" id="114799978"/>
<proteinExistence type="predicted"/>
<gene>
    <name evidence="3" type="primary">LOC114799978</name>
</gene>
<dbReference type="Gene3D" id="2.60.40.10">
    <property type="entry name" value="Immunoglobulins"/>
    <property type="match status" value="2"/>
</dbReference>
<dbReference type="GeneTree" id="ENSGT00940000158406"/>
<reference evidence="3" key="3">
    <citation type="submission" date="2025-09" db="UniProtKB">
        <authorList>
            <consortium name="Ensembl"/>
        </authorList>
    </citation>
    <scope>IDENTIFICATION</scope>
</reference>
<feature type="domain" description="Fibronectin type-III" evidence="2">
    <location>
        <begin position="166"/>
        <end position="265"/>
    </location>
</feature>
<dbReference type="Proteomes" id="UP000694580">
    <property type="component" value="Chromosome 11"/>
</dbReference>
<dbReference type="PROSITE" id="PS50853">
    <property type="entry name" value="FN3"/>
    <property type="match status" value="1"/>
</dbReference>
<dbReference type="Pfam" id="PF09294">
    <property type="entry name" value="Interfer-bind"/>
    <property type="match status" value="1"/>
</dbReference>
<evidence type="ECO:0000313" key="3">
    <source>
        <dbReference type="Ensembl" id="ENSDCDP00010011673.1"/>
    </source>
</evidence>
<evidence type="ECO:0000256" key="1">
    <source>
        <dbReference type="SAM" id="Phobius"/>
    </source>
</evidence>
<dbReference type="PANTHER" id="PTHR20859">
    <property type="entry name" value="INTERFERON/INTERLEUKIN RECEPTOR"/>
    <property type="match status" value="1"/>
</dbReference>
<dbReference type="InterPro" id="IPR003961">
    <property type="entry name" value="FN3_dom"/>
</dbReference>
<evidence type="ECO:0000313" key="4">
    <source>
        <dbReference type="Proteomes" id="UP000694580"/>
    </source>
</evidence>
<keyword evidence="1" id="KW-0472">Membrane</keyword>
<sequence length="448" mass="51163">MAADLRQLSLYIRSEVVYWRVVFPSIISLRSEMEAAPRMDFPVILFLSYFIPGVWCEVLSPQNVSLQTLNTNYLLRWDWNGNQTENVTFTAEHLGKFRVLRGKQKKWNLMCVEVHKHQCDFTAGNLHYLGIHVLRVRANIHRPRGTLHSSWVSLDFCPDKDASLGPPSRVELSLHGQGMLDIMIFDPLSHTNLSMKENIQNMYYRIVYWNQDSHALASINSSRNFVTLSNLDWWVWYCVKVQSRYDYYNKASPYSPTQCQRVEGRTSYFQIILYFTLSLVLCFLLVFLFSWSLLHGAKTLKSTLFPSIHLPAHIQEYLQSSSSSDMPHLLIPDSETEIFTDRLSIVAADVVVETHSLPESSVCVQLWDPGRISHHGSGDSGVYSTEEGSGLVPRATPPAIIDSSDSFLNHAMSSTEQLMLTEVDSILKKKEEEDEESACICAYDCTVK</sequence>
<reference evidence="3" key="2">
    <citation type="submission" date="2025-08" db="UniProtKB">
        <authorList>
            <consortium name="Ensembl"/>
        </authorList>
    </citation>
    <scope>IDENTIFICATION</scope>
</reference>
<dbReference type="GO" id="GO:0005886">
    <property type="term" value="C:plasma membrane"/>
    <property type="evidence" value="ECO:0007669"/>
    <property type="project" value="TreeGrafter"/>
</dbReference>
<dbReference type="Ensembl" id="ENSDCDT00010012221.1">
    <property type="protein sequence ID" value="ENSDCDP00010011673.1"/>
    <property type="gene ID" value="ENSDCDG00010005191.1"/>
</dbReference>
<dbReference type="RefSeq" id="XP_028852840.1">
    <property type="nucleotide sequence ID" value="XM_028997007.1"/>
</dbReference>
<dbReference type="InterPro" id="IPR050650">
    <property type="entry name" value="Type-II_Cytokine-TF_Rcpt"/>
</dbReference>
<name>A0AAY4AS75_9TELE</name>
<reference evidence="3 4" key="1">
    <citation type="submission" date="2020-06" db="EMBL/GenBank/DDBJ databases">
        <authorList>
            <consortium name="Wellcome Sanger Institute Data Sharing"/>
        </authorList>
    </citation>
    <scope>NUCLEOTIDE SEQUENCE [LARGE SCALE GENOMIC DNA]</scope>
</reference>
<protein>
    <recommendedName>
        <fullName evidence="2">Fibronectin type-III domain-containing protein</fullName>
    </recommendedName>
</protein>
<keyword evidence="1" id="KW-1133">Transmembrane helix</keyword>
<dbReference type="InterPro" id="IPR015373">
    <property type="entry name" value="Interferon/interleukin_rcp_dom"/>
</dbReference>
<dbReference type="GO" id="GO:0004904">
    <property type="term" value="F:interferon receptor activity"/>
    <property type="evidence" value="ECO:0007669"/>
    <property type="project" value="TreeGrafter"/>
</dbReference>
<keyword evidence="4" id="KW-1185">Reference proteome</keyword>